<reference evidence="2" key="1">
    <citation type="journal article" date="2019" name="Int. J. Syst. Evol. Microbiol.">
        <title>The Global Catalogue of Microorganisms (GCM) 10K type strain sequencing project: providing services to taxonomists for standard genome sequencing and annotation.</title>
        <authorList>
            <consortium name="The Broad Institute Genomics Platform"/>
            <consortium name="The Broad Institute Genome Sequencing Center for Infectious Disease"/>
            <person name="Wu L."/>
            <person name="Ma J."/>
        </authorList>
    </citation>
    <scope>NUCLEOTIDE SEQUENCE [LARGE SCALE GENOMIC DNA]</scope>
    <source>
        <strain evidence="2">JCM 9091</strain>
    </source>
</reference>
<name>A0ABP6LK53_9ACTN</name>
<accession>A0ABP6LK53</accession>
<dbReference type="Proteomes" id="UP001501532">
    <property type="component" value="Unassembled WGS sequence"/>
</dbReference>
<keyword evidence="2" id="KW-1185">Reference proteome</keyword>
<dbReference type="EMBL" id="BAAAUF010000024">
    <property type="protein sequence ID" value="GAA3048261.1"/>
    <property type="molecule type" value="Genomic_DNA"/>
</dbReference>
<evidence type="ECO:0000313" key="2">
    <source>
        <dbReference type="Proteomes" id="UP001501532"/>
    </source>
</evidence>
<proteinExistence type="predicted"/>
<protein>
    <submittedName>
        <fullName evidence="1">Uncharacterized protein</fullName>
    </submittedName>
</protein>
<dbReference type="RefSeq" id="WP_234519684.1">
    <property type="nucleotide sequence ID" value="NZ_BAAAUF010000024.1"/>
</dbReference>
<evidence type="ECO:0000313" key="1">
    <source>
        <dbReference type="EMBL" id="GAA3048261.1"/>
    </source>
</evidence>
<organism evidence="1 2">
    <name type="scientific">Streptomyces glomeratus</name>
    <dbReference type="NCBI Taxonomy" id="284452"/>
    <lineage>
        <taxon>Bacteria</taxon>
        <taxon>Bacillati</taxon>
        <taxon>Actinomycetota</taxon>
        <taxon>Actinomycetes</taxon>
        <taxon>Kitasatosporales</taxon>
        <taxon>Streptomycetaceae</taxon>
        <taxon>Streptomyces</taxon>
    </lineage>
</organism>
<comment type="caution">
    <text evidence="1">The sequence shown here is derived from an EMBL/GenBank/DDBJ whole genome shotgun (WGS) entry which is preliminary data.</text>
</comment>
<gene>
    <name evidence="1" type="ORF">GCM10010448_34200</name>
</gene>
<sequence length="72" mass="7646">MTTERVTVRVLLLFGDQAEIVADVPPEERTEPERYPAADIAAAVGVPVSDLPGVRLTAEVGDDGQLSGWQLG</sequence>